<dbReference type="SUPFAM" id="SSF56349">
    <property type="entry name" value="DNA breaking-rejoining enzymes"/>
    <property type="match status" value="1"/>
</dbReference>
<dbReference type="PANTHER" id="PTHR30349">
    <property type="entry name" value="PHAGE INTEGRASE-RELATED"/>
    <property type="match status" value="1"/>
</dbReference>
<protein>
    <submittedName>
        <fullName evidence="3">Tyrosine-type recombinase/integrase</fullName>
    </submittedName>
</protein>
<dbReference type="Pfam" id="PF00589">
    <property type="entry name" value="Phage_integrase"/>
    <property type="match status" value="1"/>
</dbReference>
<organism evidence="3 4">
    <name type="scientific">Halobacillus seohaensis</name>
    <dbReference type="NCBI Taxonomy" id="447421"/>
    <lineage>
        <taxon>Bacteria</taxon>
        <taxon>Bacillati</taxon>
        <taxon>Bacillota</taxon>
        <taxon>Bacilli</taxon>
        <taxon>Bacillales</taxon>
        <taxon>Bacillaceae</taxon>
        <taxon>Halobacillus</taxon>
    </lineage>
</organism>
<dbReference type="PANTHER" id="PTHR30349:SF82">
    <property type="entry name" value="INTEGRASE_RECOMBINASE YOEC-RELATED"/>
    <property type="match status" value="1"/>
</dbReference>
<dbReference type="EMBL" id="JBHSZV010000062">
    <property type="protein sequence ID" value="MFC7063972.1"/>
    <property type="molecule type" value="Genomic_DNA"/>
</dbReference>
<name>A0ABW2ENN3_9BACI</name>
<keyword evidence="4" id="KW-1185">Reference proteome</keyword>
<dbReference type="InterPro" id="IPR050090">
    <property type="entry name" value="Tyrosine_recombinase_XerCD"/>
</dbReference>
<dbReference type="Proteomes" id="UP001596410">
    <property type="component" value="Unassembled WGS sequence"/>
</dbReference>
<feature type="domain" description="Tyr recombinase" evidence="2">
    <location>
        <begin position="1"/>
        <end position="175"/>
    </location>
</feature>
<sequence>MTVQPIKLKSDRDKMKKALHGRNQLLFTLGISFGLRVSDLLTIRVGDVRGKHLLKLREGKTGKTKEIRINSHLQKQLSKVKGFDDDYLFASRKGDNKPITRTQSYRILNEAAERAGIKERIGSVGCHSLRKSHGWMLYEQGLDITRIMRALNHSSQDVTLSYIGVEQDEIDEAIEAIVV</sequence>
<proteinExistence type="predicted"/>
<comment type="caution">
    <text evidence="3">The sequence shown here is derived from an EMBL/GenBank/DDBJ whole genome shotgun (WGS) entry which is preliminary data.</text>
</comment>
<reference evidence="4" key="1">
    <citation type="journal article" date="2019" name="Int. J. Syst. Evol. Microbiol.">
        <title>The Global Catalogue of Microorganisms (GCM) 10K type strain sequencing project: providing services to taxonomists for standard genome sequencing and annotation.</title>
        <authorList>
            <consortium name="The Broad Institute Genomics Platform"/>
            <consortium name="The Broad Institute Genome Sequencing Center for Infectious Disease"/>
            <person name="Wu L."/>
            <person name="Ma J."/>
        </authorList>
    </citation>
    <scope>NUCLEOTIDE SEQUENCE [LARGE SCALE GENOMIC DNA]</scope>
    <source>
        <strain evidence="4">CGMCC 4.1621</strain>
    </source>
</reference>
<gene>
    <name evidence="3" type="ORF">ACFQIC_19425</name>
</gene>
<dbReference type="RefSeq" id="WP_204708403.1">
    <property type="nucleotide sequence ID" value="NZ_JBHSZV010000062.1"/>
</dbReference>
<evidence type="ECO:0000259" key="2">
    <source>
        <dbReference type="PROSITE" id="PS51898"/>
    </source>
</evidence>
<dbReference type="InterPro" id="IPR011010">
    <property type="entry name" value="DNA_brk_join_enz"/>
</dbReference>
<keyword evidence="1" id="KW-0233">DNA recombination</keyword>
<dbReference type="InterPro" id="IPR002104">
    <property type="entry name" value="Integrase_catalytic"/>
</dbReference>
<accession>A0ABW2ENN3</accession>
<evidence type="ECO:0000313" key="3">
    <source>
        <dbReference type="EMBL" id="MFC7063972.1"/>
    </source>
</evidence>
<evidence type="ECO:0000256" key="1">
    <source>
        <dbReference type="ARBA" id="ARBA00023172"/>
    </source>
</evidence>
<evidence type="ECO:0000313" key="4">
    <source>
        <dbReference type="Proteomes" id="UP001596410"/>
    </source>
</evidence>
<dbReference type="InterPro" id="IPR013762">
    <property type="entry name" value="Integrase-like_cat_sf"/>
</dbReference>
<dbReference type="PROSITE" id="PS51898">
    <property type="entry name" value="TYR_RECOMBINASE"/>
    <property type="match status" value="1"/>
</dbReference>
<dbReference type="Gene3D" id="1.10.443.10">
    <property type="entry name" value="Intergrase catalytic core"/>
    <property type="match status" value="1"/>
</dbReference>